<dbReference type="Proteomes" id="UP000184390">
    <property type="component" value="Unassembled WGS sequence"/>
</dbReference>
<evidence type="ECO:0000313" key="1">
    <source>
        <dbReference type="EMBL" id="SHI50770.1"/>
    </source>
</evidence>
<reference evidence="1 2" key="1">
    <citation type="submission" date="2016-11" db="EMBL/GenBank/DDBJ databases">
        <authorList>
            <person name="Varghese N."/>
            <person name="Submissions S."/>
        </authorList>
    </citation>
    <scope>NUCLEOTIDE SEQUENCE [LARGE SCALE GENOMIC DNA]</scope>
    <source>
        <strain evidence="1 2">PA</strain>
    </source>
</reference>
<dbReference type="NCBIfam" id="NF038043">
    <property type="entry name" value="act_def_assoc_A"/>
    <property type="match status" value="1"/>
</dbReference>
<comment type="caution">
    <text evidence="1">The sequence shown here is derived from an EMBL/GenBank/DDBJ whole genome shotgun (WGS) entry which is preliminary data.</text>
</comment>
<dbReference type="RefSeq" id="WP_073451526.1">
    <property type="nucleotide sequence ID" value="NZ_BDIO01000006.1"/>
</dbReference>
<proteinExistence type="predicted"/>
<protein>
    <submittedName>
        <fullName evidence="1">Uncharacterized protein</fullName>
    </submittedName>
</protein>
<keyword evidence="2" id="KW-1185">Reference proteome</keyword>
<gene>
    <name evidence="1" type="ORF">SAMN05216246_102305</name>
</gene>
<evidence type="ECO:0000313" key="2">
    <source>
        <dbReference type="Proteomes" id="UP000184390"/>
    </source>
</evidence>
<dbReference type="EMBL" id="FQYL01000002">
    <property type="protein sequence ID" value="SHI50770.1"/>
    <property type="molecule type" value="Genomic_DNA"/>
</dbReference>
<accession>A0ABY1I2Y8</accession>
<sequence>MDLKHTPWASACTLLSKSTGSWQPTTEKSLAEQHTAVSLRFLLARIADVRPPLGQSVFIGALQLTPGTALVGDNVQPMAQDLYDSVGASSLRQGEEVLGAALARHSDSDTIDSLTPVDTAIPHYLTSLMRRHQPETSPKTGPATAIDARGIRDVIGAISSEQSAPAATRGLLRRILGKADDAHGHDHGAGNEAEEGLTVVEMEPQWLSIDALQTIDVARIISLSSWEDALSGLSPRVSQLLWTASNDPAGSPGSSRAPYRPAHDPEVLTAFARVPYAQRSEEIRNGIRTLDAALFRAQGRDPVNDHAAARLRAVSEAVSMWPSWQEELRDGTLAANSCIDPDGLAIIGQDPFLRQKYAHDVKKTVEIERWVTSWINNGGSLTE</sequence>
<name>A0ABY1I2Y8_9ACTO</name>
<organism evidence="1 2">
    <name type="scientific">Actinomyces denticolens</name>
    <dbReference type="NCBI Taxonomy" id="52767"/>
    <lineage>
        <taxon>Bacteria</taxon>
        <taxon>Bacillati</taxon>
        <taxon>Actinomycetota</taxon>
        <taxon>Actinomycetes</taxon>
        <taxon>Actinomycetales</taxon>
        <taxon>Actinomycetaceae</taxon>
        <taxon>Actinomyces</taxon>
    </lineage>
</organism>